<evidence type="ECO:0000313" key="4">
    <source>
        <dbReference type="Proteomes" id="UP000016922"/>
    </source>
</evidence>
<dbReference type="CDD" id="cd00084">
    <property type="entry name" value="HMG-box_SF"/>
    <property type="match status" value="1"/>
</dbReference>
<feature type="DNA-binding region" description="HMG box" evidence="1">
    <location>
        <begin position="14"/>
        <end position="73"/>
    </location>
</feature>
<gene>
    <name evidence="3" type="ORF">GLAREA_08999</name>
</gene>
<accession>S3DY56</accession>
<dbReference type="SMART" id="SM00398">
    <property type="entry name" value="HMG"/>
    <property type="match status" value="1"/>
</dbReference>
<evidence type="ECO:0000313" key="3">
    <source>
        <dbReference type="EMBL" id="EPE36836.1"/>
    </source>
</evidence>
<organism evidence="3 4">
    <name type="scientific">Glarea lozoyensis (strain ATCC 20868 / MF5171)</name>
    <dbReference type="NCBI Taxonomy" id="1116229"/>
    <lineage>
        <taxon>Eukaryota</taxon>
        <taxon>Fungi</taxon>
        <taxon>Dikarya</taxon>
        <taxon>Ascomycota</taxon>
        <taxon>Pezizomycotina</taxon>
        <taxon>Leotiomycetes</taxon>
        <taxon>Helotiales</taxon>
        <taxon>Helotiaceae</taxon>
        <taxon>Glarea</taxon>
    </lineage>
</organism>
<sequence length="306" mass="34357">MFAVTSKTPGEGRRAYSPSAYFFFAHEQRVNLQEEYPDATISAIQKTSAQLWQKMNTSERAPYEELALVERERGICAVTPLGKPTFEVLTPSTPSINTPAGGPSFSELEVQAPSTLSVNILANDDSFSELGEQADVEFLPTSSWTAINTPGRQNDTSSTSSTQPVVSGSAISEQQMLIGISSTFFSVVETEHDDRPYIYTVSVLKLPLGVYREHQESIIHFYLNMTAANNYLRHLCERRLNLDDPMSCYAHGTNSDQGLWFERTDENGNGYRILAKKRCVDVDGRRERKVQEEWGNPHARIRHQPK</sequence>
<proteinExistence type="predicted"/>
<dbReference type="HOGENOM" id="CLU_909278_0_0_1"/>
<dbReference type="Gene3D" id="1.10.30.10">
    <property type="entry name" value="High mobility group box domain"/>
    <property type="match status" value="1"/>
</dbReference>
<dbReference type="SUPFAM" id="SSF47095">
    <property type="entry name" value="HMG-box"/>
    <property type="match status" value="1"/>
</dbReference>
<protein>
    <submittedName>
        <fullName evidence="3">HMG-box</fullName>
    </submittedName>
</protein>
<feature type="domain" description="HMG box" evidence="2">
    <location>
        <begin position="14"/>
        <end position="73"/>
    </location>
</feature>
<dbReference type="Proteomes" id="UP000016922">
    <property type="component" value="Unassembled WGS sequence"/>
</dbReference>
<dbReference type="AlphaFoldDB" id="S3DY56"/>
<keyword evidence="4" id="KW-1185">Reference proteome</keyword>
<dbReference type="InterPro" id="IPR009071">
    <property type="entry name" value="HMG_box_dom"/>
</dbReference>
<dbReference type="Pfam" id="PF00505">
    <property type="entry name" value="HMG_box"/>
    <property type="match status" value="1"/>
</dbReference>
<dbReference type="GeneID" id="19468047"/>
<evidence type="ECO:0000259" key="2">
    <source>
        <dbReference type="PROSITE" id="PS50118"/>
    </source>
</evidence>
<dbReference type="GO" id="GO:0005634">
    <property type="term" value="C:nucleus"/>
    <property type="evidence" value="ECO:0007669"/>
    <property type="project" value="UniProtKB-UniRule"/>
</dbReference>
<dbReference type="OrthoDB" id="1919336at2759"/>
<dbReference type="EMBL" id="KE145352">
    <property type="protein sequence ID" value="EPE36836.1"/>
    <property type="molecule type" value="Genomic_DNA"/>
</dbReference>
<reference evidence="3 4" key="1">
    <citation type="journal article" date="2013" name="BMC Genomics">
        <title>Genomics-driven discovery of the pneumocandin biosynthetic gene cluster in the fungus Glarea lozoyensis.</title>
        <authorList>
            <person name="Chen L."/>
            <person name="Yue Q."/>
            <person name="Zhang X."/>
            <person name="Xiang M."/>
            <person name="Wang C."/>
            <person name="Li S."/>
            <person name="Che Y."/>
            <person name="Ortiz-Lopez F.J."/>
            <person name="Bills G.F."/>
            <person name="Liu X."/>
            <person name="An Z."/>
        </authorList>
    </citation>
    <scope>NUCLEOTIDE SEQUENCE [LARGE SCALE GENOMIC DNA]</scope>
    <source>
        <strain evidence="4">ATCC 20868 / MF5171</strain>
    </source>
</reference>
<keyword evidence="1" id="KW-0539">Nucleus</keyword>
<dbReference type="KEGG" id="glz:GLAREA_08999"/>
<dbReference type="RefSeq" id="XP_008076151.1">
    <property type="nucleotide sequence ID" value="XM_008077960.1"/>
</dbReference>
<dbReference type="GO" id="GO:0003677">
    <property type="term" value="F:DNA binding"/>
    <property type="evidence" value="ECO:0007669"/>
    <property type="project" value="UniProtKB-UniRule"/>
</dbReference>
<keyword evidence="1" id="KW-0238">DNA-binding</keyword>
<dbReference type="PROSITE" id="PS50118">
    <property type="entry name" value="HMG_BOX_2"/>
    <property type="match status" value="1"/>
</dbReference>
<evidence type="ECO:0000256" key="1">
    <source>
        <dbReference type="PROSITE-ProRule" id="PRU00267"/>
    </source>
</evidence>
<dbReference type="STRING" id="1116229.S3DY56"/>
<name>S3DY56_GLAL2</name>
<dbReference type="InterPro" id="IPR036910">
    <property type="entry name" value="HMG_box_dom_sf"/>
</dbReference>